<dbReference type="GO" id="GO:0030145">
    <property type="term" value="F:manganese ion binding"/>
    <property type="evidence" value="ECO:0007669"/>
    <property type="project" value="InterPro"/>
</dbReference>
<name>A0A8T3YK89_9ARCH</name>
<dbReference type="Gene3D" id="3.40.220.10">
    <property type="entry name" value="Leucine Aminopeptidase, subunit E, domain 1"/>
    <property type="match status" value="1"/>
</dbReference>
<evidence type="ECO:0000313" key="8">
    <source>
        <dbReference type="Proteomes" id="UP000732298"/>
    </source>
</evidence>
<dbReference type="InterPro" id="IPR011356">
    <property type="entry name" value="Leucine_aapep/pepB"/>
</dbReference>
<accession>A0A8T3YK89</accession>
<dbReference type="Gene3D" id="3.40.630.10">
    <property type="entry name" value="Zn peptidases"/>
    <property type="match status" value="1"/>
</dbReference>
<dbReference type="EMBL" id="JACQPB010000005">
    <property type="protein sequence ID" value="MBI4210007.1"/>
    <property type="molecule type" value="Genomic_DNA"/>
</dbReference>
<evidence type="ECO:0000256" key="2">
    <source>
        <dbReference type="ARBA" id="ARBA00022438"/>
    </source>
</evidence>
<evidence type="ECO:0000259" key="6">
    <source>
        <dbReference type="Pfam" id="PF02789"/>
    </source>
</evidence>
<evidence type="ECO:0000313" key="7">
    <source>
        <dbReference type="EMBL" id="MBI4210007.1"/>
    </source>
</evidence>
<dbReference type="PANTHER" id="PTHR11963:SF23">
    <property type="entry name" value="CYTOSOL AMINOPEPTIDASE"/>
    <property type="match status" value="1"/>
</dbReference>
<comment type="similarity">
    <text evidence="1">Belongs to the peptidase M17 family.</text>
</comment>
<dbReference type="AlphaFoldDB" id="A0A8T3YK89"/>
<dbReference type="Proteomes" id="UP000732298">
    <property type="component" value="Unassembled WGS sequence"/>
</dbReference>
<reference evidence="7" key="1">
    <citation type="submission" date="2020-07" db="EMBL/GenBank/DDBJ databases">
        <title>Huge and variable diversity of episymbiotic CPR bacteria and DPANN archaea in groundwater ecosystems.</title>
        <authorList>
            <person name="He C.Y."/>
            <person name="Keren R."/>
            <person name="Whittaker M."/>
            <person name="Farag I.F."/>
            <person name="Doudna J."/>
            <person name="Cate J.H.D."/>
            <person name="Banfield J.F."/>
        </authorList>
    </citation>
    <scope>NUCLEOTIDE SEQUENCE</scope>
    <source>
        <strain evidence="7">NC_groundwater_1296_Ag_S-0.2um_52_80</strain>
    </source>
</reference>
<proteinExistence type="inferred from homology"/>
<dbReference type="GO" id="GO:0005737">
    <property type="term" value="C:cytoplasm"/>
    <property type="evidence" value="ECO:0007669"/>
    <property type="project" value="InterPro"/>
</dbReference>
<keyword evidence="3" id="KW-0645">Protease</keyword>
<keyword evidence="4" id="KW-0378">Hydrolase</keyword>
<dbReference type="InterPro" id="IPR043472">
    <property type="entry name" value="Macro_dom-like"/>
</dbReference>
<keyword evidence="2 7" id="KW-0031">Aminopeptidase</keyword>
<sequence length="467" mass="51496">MAMEILFSDDSNGMLSVQFMNEGDKRPFNSMPESFTGKKLETFYLPEKGILVIGLGKKDDFKADYYRRAAAKAAKLASSYKIHGVGFAADSLSENDAIAIVEGMLLGNYSFDKYKSDDGKFFRVRKIALPTYAKKYHESVQAVAKVCTNVHMVRDLVSDNSDVVTPDFLEKTARAIAKKNRLHITVLHEKELKRLGMNLILAVGQASAQSPRIIVLEYHGSESSHEKVMLVGKGICFDTGGLDIKPRDSMLDMRMDMAGAATVLGIMKSAAELGLRKNIVGLLAVTENLIGEKAYRPKDIIRAYSGLTVENFDTDAEGRLVLADTLSYGARKFNPKLIVEFSTLTGSIVGTFGSHVAGMFGTGNAAEYKKKMYDAGMQTYERVWELPLFEEYLDETAGDRSDLRSLGKTRYNGAIFGAAFLTKFVGDRPFIHIDVAGTAMIDEAKDYMPKDGTGFGVRLAIEFLKKV</sequence>
<evidence type="ECO:0000256" key="4">
    <source>
        <dbReference type="ARBA" id="ARBA00022801"/>
    </source>
</evidence>
<organism evidence="7 8">
    <name type="scientific">Candidatus Iainarchaeum sp</name>
    <dbReference type="NCBI Taxonomy" id="3101447"/>
    <lineage>
        <taxon>Archaea</taxon>
        <taxon>Candidatus Iainarchaeota</taxon>
        <taxon>Candidatus Iainarchaeia</taxon>
        <taxon>Candidatus Iainarchaeales</taxon>
        <taxon>Candidatus Iainarchaeaceae</taxon>
        <taxon>Candidatus Iainarchaeum</taxon>
    </lineage>
</organism>
<dbReference type="PANTHER" id="PTHR11963">
    <property type="entry name" value="LEUCINE AMINOPEPTIDASE-RELATED"/>
    <property type="match status" value="1"/>
</dbReference>
<gene>
    <name evidence="7" type="ORF">HY544_00680</name>
</gene>
<dbReference type="Pfam" id="PF00883">
    <property type="entry name" value="Peptidase_M17"/>
    <property type="match status" value="1"/>
</dbReference>
<feature type="domain" description="Peptidase M17 leucyl aminopeptidase N-terminal" evidence="6">
    <location>
        <begin position="36"/>
        <end position="117"/>
    </location>
</feature>
<dbReference type="Pfam" id="PF02789">
    <property type="entry name" value="Peptidase_M17_N"/>
    <property type="match status" value="1"/>
</dbReference>
<protein>
    <submittedName>
        <fullName evidence="7">Leucyl aminopeptidase</fullName>
    </submittedName>
</protein>
<comment type="caution">
    <text evidence="7">The sequence shown here is derived from an EMBL/GenBank/DDBJ whole genome shotgun (WGS) entry which is preliminary data.</text>
</comment>
<evidence type="ECO:0000256" key="3">
    <source>
        <dbReference type="ARBA" id="ARBA00022670"/>
    </source>
</evidence>
<dbReference type="SUPFAM" id="SSF52949">
    <property type="entry name" value="Macro domain-like"/>
    <property type="match status" value="1"/>
</dbReference>
<dbReference type="SUPFAM" id="SSF53187">
    <property type="entry name" value="Zn-dependent exopeptidases"/>
    <property type="match status" value="1"/>
</dbReference>
<dbReference type="GO" id="GO:0070006">
    <property type="term" value="F:metalloaminopeptidase activity"/>
    <property type="evidence" value="ECO:0007669"/>
    <property type="project" value="InterPro"/>
</dbReference>
<dbReference type="InterPro" id="IPR008283">
    <property type="entry name" value="Peptidase_M17_N"/>
</dbReference>
<feature type="domain" description="Cytosol aminopeptidase" evidence="5">
    <location>
        <begin position="152"/>
        <end position="459"/>
    </location>
</feature>
<dbReference type="InterPro" id="IPR000819">
    <property type="entry name" value="Peptidase_M17_C"/>
</dbReference>
<evidence type="ECO:0000259" key="5">
    <source>
        <dbReference type="Pfam" id="PF00883"/>
    </source>
</evidence>
<dbReference type="PRINTS" id="PR00481">
    <property type="entry name" value="LAMNOPPTDASE"/>
</dbReference>
<dbReference type="GO" id="GO:0006508">
    <property type="term" value="P:proteolysis"/>
    <property type="evidence" value="ECO:0007669"/>
    <property type="project" value="UniProtKB-KW"/>
</dbReference>
<evidence type="ECO:0000256" key="1">
    <source>
        <dbReference type="ARBA" id="ARBA00009528"/>
    </source>
</evidence>
<dbReference type="CDD" id="cd00433">
    <property type="entry name" value="Peptidase_M17"/>
    <property type="match status" value="1"/>
</dbReference>